<dbReference type="AlphaFoldDB" id="A0A6I1GCT7"/>
<evidence type="ECO:0000313" key="3">
    <source>
        <dbReference type="Proteomes" id="UP000468413"/>
    </source>
</evidence>
<feature type="region of interest" description="Disordered" evidence="1">
    <location>
        <begin position="1"/>
        <end position="29"/>
    </location>
</feature>
<evidence type="ECO:0000256" key="1">
    <source>
        <dbReference type="SAM" id="MobiDB-lite"/>
    </source>
</evidence>
<reference evidence="2 3" key="1">
    <citation type="submission" date="2019-09" db="EMBL/GenBank/DDBJ databases">
        <title>Characterization of the phylogenetic diversity of two novel species belonging to the genus Bifidobacterium: Bifidobacterium cebidarum sp. nov. and Bifidobacterium leontopitheci sp. nov.</title>
        <authorList>
            <person name="Lugli G.A."/>
            <person name="Duranti S."/>
            <person name="Milani C."/>
            <person name="Turroni F."/>
            <person name="Ventura M."/>
        </authorList>
    </citation>
    <scope>NUCLEOTIDE SEQUENCE [LARGE SCALE GENOMIC DNA]</scope>
    <source>
        <strain evidence="2 3">LMG 31469</strain>
    </source>
</reference>
<keyword evidence="3" id="KW-1185">Reference proteome</keyword>
<sequence>MGYAVDYRPTRKRAKRQVPQNREQRKRDIRNAVKWNLGRLEHDTTGTDSVSRSMVCLLLRLGKVAPAADPTGDHLLQQLISEGVLNRPTRRAGEQVFDRADLLASLKAWVGRA</sequence>
<dbReference type="Proteomes" id="UP000468413">
    <property type="component" value="Unassembled WGS sequence"/>
</dbReference>
<dbReference type="RefSeq" id="WP_152209033.1">
    <property type="nucleotide sequence ID" value="NZ_WBVS01000001.1"/>
</dbReference>
<gene>
    <name evidence="2" type="ORF">F7D08_0402</name>
</gene>
<protein>
    <submittedName>
        <fullName evidence="2">Uncharacterized protein</fullName>
    </submittedName>
</protein>
<evidence type="ECO:0000313" key="2">
    <source>
        <dbReference type="EMBL" id="KAB7789450.1"/>
    </source>
</evidence>
<proteinExistence type="predicted"/>
<dbReference type="EMBL" id="WBVS01000001">
    <property type="protein sequence ID" value="KAB7789450.1"/>
    <property type="molecule type" value="Genomic_DNA"/>
</dbReference>
<accession>A0A6I1GCT7</accession>
<comment type="caution">
    <text evidence="2">The sequence shown here is derived from an EMBL/GenBank/DDBJ whole genome shotgun (WGS) entry which is preliminary data.</text>
</comment>
<name>A0A6I1GCT7_9BIFI</name>
<organism evidence="2 3">
    <name type="scientific">Bifidobacterium cebidarum</name>
    <dbReference type="NCBI Taxonomy" id="2650773"/>
    <lineage>
        <taxon>Bacteria</taxon>
        <taxon>Bacillati</taxon>
        <taxon>Actinomycetota</taxon>
        <taxon>Actinomycetes</taxon>
        <taxon>Bifidobacteriales</taxon>
        <taxon>Bifidobacteriaceae</taxon>
        <taxon>Bifidobacterium</taxon>
    </lineage>
</organism>